<feature type="compositionally biased region" description="Basic residues" evidence="1">
    <location>
        <begin position="197"/>
        <end position="213"/>
    </location>
</feature>
<feature type="region of interest" description="Disordered" evidence="1">
    <location>
        <begin position="1"/>
        <end position="225"/>
    </location>
</feature>
<dbReference type="AlphaFoldDB" id="A0AA40CDT5"/>
<feature type="region of interest" description="Disordered" evidence="1">
    <location>
        <begin position="801"/>
        <end position="840"/>
    </location>
</feature>
<protein>
    <recommendedName>
        <fullName evidence="4">F-box domain-containing protein</fullName>
    </recommendedName>
</protein>
<dbReference type="PANTHER" id="PTHR34755">
    <property type="entry name" value="SERINE/ARGININE REPETITIVE MATRIX PROTEIN 3-RELATED"/>
    <property type="match status" value="1"/>
</dbReference>
<dbReference type="EMBL" id="JAULSR010000001">
    <property type="protein sequence ID" value="KAK0634777.1"/>
    <property type="molecule type" value="Genomic_DNA"/>
</dbReference>
<dbReference type="SUPFAM" id="SSF52047">
    <property type="entry name" value="RNI-like"/>
    <property type="match status" value="1"/>
</dbReference>
<evidence type="ECO:0000313" key="3">
    <source>
        <dbReference type="Proteomes" id="UP001174934"/>
    </source>
</evidence>
<feature type="compositionally biased region" description="Low complexity" evidence="1">
    <location>
        <begin position="79"/>
        <end position="88"/>
    </location>
</feature>
<feature type="compositionally biased region" description="Low complexity" evidence="1">
    <location>
        <begin position="675"/>
        <end position="686"/>
    </location>
</feature>
<dbReference type="InterPro" id="IPR032675">
    <property type="entry name" value="LRR_dom_sf"/>
</dbReference>
<feature type="compositionally biased region" description="Polar residues" evidence="1">
    <location>
        <begin position="708"/>
        <end position="717"/>
    </location>
</feature>
<feature type="compositionally biased region" description="Low complexity" evidence="1">
    <location>
        <begin position="35"/>
        <end position="60"/>
    </location>
</feature>
<dbReference type="PANTHER" id="PTHR34755:SF4">
    <property type="entry name" value="F-BOX DOMAIN-CONTAINING PROTEIN"/>
    <property type="match status" value="1"/>
</dbReference>
<reference evidence="2" key="1">
    <citation type="submission" date="2023-06" db="EMBL/GenBank/DDBJ databases">
        <title>Genome-scale phylogeny and comparative genomics of the fungal order Sordariales.</title>
        <authorList>
            <consortium name="Lawrence Berkeley National Laboratory"/>
            <person name="Hensen N."/>
            <person name="Bonometti L."/>
            <person name="Westerberg I."/>
            <person name="Brannstrom I.O."/>
            <person name="Guillou S."/>
            <person name="Cros-Aarteil S."/>
            <person name="Calhoun S."/>
            <person name="Haridas S."/>
            <person name="Kuo A."/>
            <person name="Mondo S."/>
            <person name="Pangilinan J."/>
            <person name="Riley R."/>
            <person name="LaButti K."/>
            <person name="Andreopoulos B."/>
            <person name="Lipzen A."/>
            <person name="Chen C."/>
            <person name="Yanf M."/>
            <person name="Daum C."/>
            <person name="Ng V."/>
            <person name="Clum A."/>
            <person name="Steindorff A."/>
            <person name="Ohm R."/>
            <person name="Martin F."/>
            <person name="Silar P."/>
            <person name="Natvig D."/>
            <person name="Lalanne C."/>
            <person name="Gautier V."/>
            <person name="Ament-velasquez S.L."/>
            <person name="Kruys A."/>
            <person name="Hutchinson M.I."/>
            <person name="Powell A.J."/>
            <person name="Barry K."/>
            <person name="Miller A.N."/>
            <person name="Grigoriev I.V."/>
            <person name="Debuchy R."/>
            <person name="Gladieux P."/>
            <person name="Thoren M.H."/>
            <person name="Johannesson H."/>
        </authorList>
    </citation>
    <scope>NUCLEOTIDE SEQUENCE</scope>
    <source>
        <strain evidence="2">SMH3391-2</strain>
    </source>
</reference>
<feature type="compositionally biased region" description="Acidic residues" evidence="1">
    <location>
        <begin position="145"/>
        <end position="160"/>
    </location>
</feature>
<feature type="region of interest" description="Disordered" evidence="1">
    <location>
        <begin position="669"/>
        <end position="785"/>
    </location>
</feature>
<name>A0AA40CDT5_9PEZI</name>
<dbReference type="InterPro" id="IPR052109">
    <property type="entry name" value="SRRM_Domain-Containing"/>
</dbReference>
<evidence type="ECO:0000313" key="2">
    <source>
        <dbReference type="EMBL" id="KAK0634777.1"/>
    </source>
</evidence>
<evidence type="ECO:0000256" key="1">
    <source>
        <dbReference type="SAM" id="MobiDB-lite"/>
    </source>
</evidence>
<feature type="compositionally biased region" description="Low complexity" evidence="1">
    <location>
        <begin position="1"/>
        <end position="22"/>
    </location>
</feature>
<proteinExistence type="predicted"/>
<dbReference type="Proteomes" id="UP001174934">
    <property type="component" value="Unassembled WGS sequence"/>
</dbReference>
<feature type="compositionally biased region" description="Acidic residues" evidence="1">
    <location>
        <begin position="736"/>
        <end position="762"/>
    </location>
</feature>
<evidence type="ECO:0008006" key="4">
    <source>
        <dbReference type="Google" id="ProtNLM"/>
    </source>
</evidence>
<accession>A0AA40CDT5</accession>
<gene>
    <name evidence="2" type="ORF">B0T17DRAFT_16728</name>
</gene>
<organism evidence="2 3">
    <name type="scientific">Bombardia bombarda</name>
    <dbReference type="NCBI Taxonomy" id="252184"/>
    <lineage>
        <taxon>Eukaryota</taxon>
        <taxon>Fungi</taxon>
        <taxon>Dikarya</taxon>
        <taxon>Ascomycota</taxon>
        <taxon>Pezizomycotina</taxon>
        <taxon>Sordariomycetes</taxon>
        <taxon>Sordariomycetidae</taxon>
        <taxon>Sordariales</taxon>
        <taxon>Lasiosphaeriaceae</taxon>
        <taxon>Bombardia</taxon>
    </lineage>
</organism>
<comment type="caution">
    <text evidence="2">The sequence shown here is derived from an EMBL/GenBank/DDBJ whole genome shotgun (WGS) entry which is preliminary data.</text>
</comment>
<keyword evidence="3" id="KW-1185">Reference proteome</keyword>
<dbReference type="Gene3D" id="3.80.10.10">
    <property type="entry name" value="Ribonuclease Inhibitor"/>
    <property type="match status" value="1"/>
</dbReference>
<feature type="compositionally biased region" description="Acidic residues" evidence="1">
    <location>
        <begin position="813"/>
        <end position="834"/>
    </location>
</feature>
<feature type="compositionally biased region" description="Basic and acidic residues" evidence="1">
    <location>
        <begin position="23"/>
        <end position="34"/>
    </location>
</feature>
<sequence>MRTRSGSAAGSASIASPPATVAARRELRPRRAAEVRGASFGAGASADAGANTNAGSRSRTGSGGTQPHAAAPRIGASLARRPAASQTTTRRRAAFTGDTDELQSPQSPTPSPRTSRTSRKRSVPQDLSAAANRRSKRSRPQSGFYDEDSDSDDGSEEDSNEAYLSPTSPGAVPSQAIARPSKPRPSPRTSARMSSQWKRRKGKFVVTTNRRRARTDTLEKSGNVDSAPQKTEHAVIPNWLALPYFILVEIFQNASASLDDREAVNWLLSTSRVCRTFAEPALTALYKCPALLSRPMAHNLVAFLSRDPTTTMFNYRAKVEKLRIDVESIAAKTFMGNHLDFSSLVVNLPRLKVLDFSHPKDLPPYRMLDDNLRWHYPPTLFRTLNGIVDDSAENGAVVVHQPSKLIGWRWNRRLMGPDLDIAQIRELHLTQAFSSLKKISFINYQVPSMKAVDDVDDPEIAARDLAFIQSIADAISVLPELEYLSIESSTIVNEHLLPLLPRILKTLELINCWDINGEHFASYLLTHGHKLEHLRLHHNQSLNLSFLTVLSTACPNLQTLCMDFKTYKHHEFYQDSDPSYDDVLTVDQVPQWPESLETIDLKNMRKWTAGAAEVFFQSLIESAPRLLKLRNLYLKAMLDIPFRQRSELRDKWEARLKRMFLCKRADPMPLVSMRSPTQKTQTPSQQEPKKAVDSVVPTRRSGRIATAYDSSPDSRASSVGRDLRRNGTGRPSYVEPDTDGEDLEVDEDDEEDNGDCEEDDEGLSPTARRQMRNKSISSEDSNAGGFCHGMCDRVEIQLDNQKPTERTWRMEDFLDDEQSDDLSDEDWNGDDDVDGGGYAW</sequence>
<feature type="compositionally biased region" description="Basic and acidic residues" evidence="1">
    <location>
        <begin position="801"/>
        <end position="812"/>
    </location>
</feature>